<keyword evidence="3" id="KW-1185">Reference proteome</keyword>
<dbReference type="VEuPathDB" id="TrichDB:TVAGG3_0986580"/>
<evidence type="ECO:0000256" key="1">
    <source>
        <dbReference type="SAM" id="Coils"/>
    </source>
</evidence>
<dbReference type="RefSeq" id="XP_001582596.1">
    <property type="nucleotide sequence ID" value="XM_001582546.1"/>
</dbReference>
<protein>
    <submittedName>
        <fullName evidence="2">Uncharacterized protein</fullName>
    </submittedName>
</protein>
<sequence length="390" mass="45449">MTAFAKIIEGRACKVHTFSLKITSFRTQKQSQMEALQTQGQALIAERQRAIDEINAKIDDAERRLATMRSKVSLKYQELGQLIKAQEAKAAHEEEEEDDNNDIQEIIESNKKEIESCREQNKIEIKSLMEEYMARTKAAEKWAREHIEVLKHEKEEELSALEEELKQARKDYQKSASSSTVNLNKVREQSMKASKEHKKRIKYLQEQISSRLAQSRSEVRDIKAKINETLSTIEMRELEHQISLHKLEDEMSEREKCYNEYLNALNSQYSAAKKHIERSMESAVYQAQAAASVQKRLERFHEKQLQISRSDKEKLRQSVGATKTQSNITIQQTSDIAAKVQEIKRQYEDTERDDMIILDQINELETENKQLEAELKQLQVKVYGEPEEEN</sequence>
<feature type="coiled-coil region" evidence="1">
    <location>
        <begin position="33"/>
        <end position="120"/>
    </location>
</feature>
<evidence type="ECO:0000313" key="2">
    <source>
        <dbReference type="EMBL" id="EAY21610.1"/>
    </source>
</evidence>
<name>A2DDD1_TRIV3</name>
<keyword evidence="1" id="KW-0175">Coiled coil</keyword>
<reference evidence="2" key="1">
    <citation type="submission" date="2006-10" db="EMBL/GenBank/DDBJ databases">
        <authorList>
            <person name="Amadeo P."/>
            <person name="Zhao Q."/>
            <person name="Wortman J."/>
            <person name="Fraser-Liggett C."/>
            <person name="Carlton J."/>
        </authorList>
    </citation>
    <scope>NUCLEOTIDE SEQUENCE</scope>
    <source>
        <strain evidence="2">G3</strain>
    </source>
</reference>
<evidence type="ECO:0000313" key="3">
    <source>
        <dbReference type="Proteomes" id="UP000001542"/>
    </source>
</evidence>
<feature type="coiled-coil region" evidence="1">
    <location>
        <begin position="144"/>
        <end position="178"/>
    </location>
</feature>
<reference evidence="2" key="2">
    <citation type="journal article" date="2007" name="Science">
        <title>Draft genome sequence of the sexually transmitted pathogen Trichomonas vaginalis.</title>
        <authorList>
            <person name="Carlton J.M."/>
            <person name="Hirt R.P."/>
            <person name="Silva J.C."/>
            <person name="Delcher A.L."/>
            <person name="Schatz M."/>
            <person name="Zhao Q."/>
            <person name="Wortman J.R."/>
            <person name="Bidwell S.L."/>
            <person name="Alsmark U.C.M."/>
            <person name="Besteiro S."/>
            <person name="Sicheritz-Ponten T."/>
            <person name="Noel C.J."/>
            <person name="Dacks J.B."/>
            <person name="Foster P.G."/>
            <person name="Simillion C."/>
            <person name="Van de Peer Y."/>
            <person name="Miranda-Saavedra D."/>
            <person name="Barton G.J."/>
            <person name="Westrop G.D."/>
            <person name="Mueller S."/>
            <person name="Dessi D."/>
            <person name="Fiori P.L."/>
            <person name="Ren Q."/>
            <person name="Paulsen I."/>
            <person name="Zhang H."/>
            <person name="Bastida-Corcuera F.D."/>
            <person name="Simoes-Barbosa A."/>
            <person name="Brown M.T."/>
            <person name="Hayes R.D."/>
            <person name="Mukherjee M."/>
            <person name="Okumura C.Y."/>
            <person name="Schneider R."/>
            <person name="Smith A.J."/>
            <person name="Vanacova S."/>
            <person name="Villalvazo M."/>
            <person name="Haas B.J."/>
            <person name="Pertea M."/>
            <person name="Feldblyum T.V."/>
            <person name="Utterback T.R."/>
            <person name="Shu C.L."/>
            <person name="Osoegawa K."/>
            <person name="de Jong P.J."/>
            <person name="Hrdy I."/>
            <person name="Horvathova L."/>
            <person name="Zubacova Z."/>
            <person name="Dolezal P."/>
            <person name="Malik S.B."/>
            <person name="Logsdon J.M. Jr."/>
            <person name="Henze K."/>
            <person name="Gupta A."/>
            <person name="Wang C.C."/>
            <person name="Dunne R.L."/>
            <person name="Upcroft J.A."/>
            <person name="Upcroft P."/>
            <person name="White O."/>
            <person name="Salzberg S.L."/>
            <person name="Tang P."/>
            <person name="Chiu C.-H."/>
            <person name="Lee Y.-S."/>
            <person name="Embley T.M."/>
            <person name="Coombs G.H."/>
            <person name="Mottram J.C."/>
            <person name="Tachezy J."/>
            <person name="Fraser-Liggett C.M."/>
            <person name="Johnson P.J."/>
        </authorList>
    </citation>
    <scope>NUCLEOTIDE SEQUENCE [LARGE SCALE GENOMIC DNA]</scope>
    <source>
        <strain evidence="2">G3</strain>
    </source>
</reference>
<proteinExistence type="predicted"/>
<dbReference type="VEuPathDB" id="TrichDB:TVAG_013750"/>
<dbReference type="SMR" id="A2DDD1"/>
<dbReference type="eggNOG" id="ENOG502T1KC">
    <property type="taxonomic scope" value="Eukaryota"/>
</dbReference>
<gene>
    <name evidence="2" type="ORF">TVAG_013750</name>
</gene>
<dbReference type="Proteomes" id="UP000001542">
    <property type="component" value="Unassembled WGS sequence"/>
</dbReference>
<dbReference type="AlphaFoldDB" id="A2DDD1"/>
<feature type="coiled-coil region" evidence="1">
    <location>
        <begin position="354"/>
        <end position="381"/>
    </location>
</feature>
<dbReference type="InParanoid" id="A2DDD1"/>
<dbReference type="KEGG" id="tva:5467160"/>
<organism evidence="2 3">
    <name type="scientific">Trichomonas vaginalis (strain ATCC PRA-98 / G3)</name>
    <dbReference type="NCBI Taxonomy" id="412133"/>
    <lineage>
        <taxon>Eukaryota</taxon>
        <taxon>Metamonada</taxon>
        <taxon>Parabasalia</taxon>
        <taxon>Trichomonadida</taxon>
        <taxon>Trichomonadidae</taxon>
        <taxon>Trichomonas</taxon>
    </lineage>
</organism>
<dbReference type="EMBL" id="DS113189">
    <property type="protein sequence ID" value="EAY21610.1"/>
    <property type="molecule type" value="Genomic_DNA"/>
</dbReference>
<accession>A2DDD1</accession>